<organism evidence="2 3">
    <name type="scientific">Haloferula luteola</name>
    <dbReference type="NCBI Taxonomy" id="595692"/>
    <lineage>
        <taxon>Bacteria</taxon>
        <taxon>Pseudomonadati</taxon>
        <taxon>Verrucomicrobiota</taxon>
        <taxon>Verrucomicrobiia</taxon>
        <taxon>Verrucomicrobiales</taxon>
        <taxon>Verrucomicrobiaceae</taxon>
        <taxon>Haloferula</taxon>
    </lineage>
</organism>
<dbReference type="EMBL" id="JACHFD010000001">
    <property type="protein sequence ID" value="MBB5349878.1"/>
    <property type="molecule type" value="Genomic_DNA"/>
</dbReference>
<gene>
    <name evidence="2" type="ORF">HNR46_000099</name>
</gene>
<evidence type="ECO:0000259" key="1">
    <source>
        <dbReference type="Pfam" id="PF05707"/>
    </source>
</evidence>
<dbReference type="Proteomes" id="UP000557717">
    <property type="component" value="Unassembled WGS sequence"/>
</dbReference>
<dbReference type="RefSeq" id="WP_184014757.1">
    <property type="nucleotide sequence ID" value="NZ_JACHFD010000001.1"/>
</dbReference>
<dbReference type="InterPro" id="IPR008900">
    <property type="entry name" value="Zot_N"/>
</dbReference>
<sequence>MIQFVTGTLGAGKTFHSMRLLMEGLAGGKTVVTNIDVDREKVFRRVAIHHRRKLEEDQLRVIDVEETPDWESEIPYGEAEGTVLVVMDEAHLFYNSRDWAETASKHKRLLSFLTQSRKAGVDVIWITQSGGNVDKQFRELAEWQLAIVNARHLPLGWLGAVPWQAYIVKRISVSGGYVVKKSWHSYDSWIKGTYRTQALLDSTMRGLAERAEWLGLRKLSKVGLLEQARLRWLDWWPQIRTKFAK</sequence>
<dbReference type="Gene3D" id="3.40.50.300">
    <property type="entry name" value="P-loop containing nucleotide triphosphate hydrolases"/>
    <property type="match status" value="1"/>
</dbReference>
<dbReference type="Pfam" id="PF05707">
    <property type="entry name" value="Zot"/>
    <property type="match status" value="1"/>
</dbReference>
<evidence type="ECO:0000313" key="2">
    <source>
        <dbReference type="EMBL" id="MBB5349878.1"/>
    </source>
</evidence>
<keyword evidence="3" id="KW-1185">Reference proteome</keyword>
<evidence type="ECO:0000313" key="3">
    <source>
        <dbReference type="Proteomes" id="UP000557717"/>
    </source>
</evidence>
<dbReference type="InterPro" id="IPR027417">
    <property type="entry name" value="P-loop_NTPase"/>
</dbReference>
<accession>A0A840V510</accession>
<name>A0A840V510_9BACT</name>
<feature type="domain" description="Zona occludens toxin N-terminal" evidence="1">
    <location>
        <begin position="1"/>
        <end position="145"/>
    </location>
</feature>
<dbReference type="AlphaFoldDB" id="A0A840V510"/>
<comment type="caution">
    <text evidence="2">The sequence shown here is derived from an EMBL/GenBank/DDBJ whole genome shotgun (WGS) entry which is preliminary data.</text>
</comment>
<dbReference type="SUPFAM" id="SSF52540">
    <property type="entry name" value="P-loop containing nucleoside triphosphate hydrolases"/>
    <property type="match status" value="1"/>
</dbReference>
<proteinExistence type="predicted"/>
<reference evidence="2 3" key="1">
    <citation type="submission" date="2020-08" db="EMBL/GenBank/DDBJ databases">
        <title>Genomic Encyclopedia of Type Strains, Phase IV (KMG-IV): sequencing the most valuable type-strain genomes for metagenomic binning, comparative biology and taxonomic classification.</title>
        <authorList>
            <person name="Goeker M."/>
        </authorList>
    </citation>
    <scope>NUCLEOTIDE SEQUENCE [LARGE SCALE GENOMIC DNA]</scope>
    <source>
        <strain evidence="2 3">YC6886</strain>
    </source>
</reference>
<protein>
    <recommendedName>
        <fullName evidence="1">Zona occludens toxin N-terminal domain-containing protein</fullName>
    </recommendedName>
</protein>